<sequence length="139" mass="16056">SVDERVSILVSGRMRAMFRGEYLHDINSSEMIDSAEWESGKLKRGEIFQVTLEAVDICSYLCWNREKLQFYLEANPKLQALFQYLRGHDILKKVHGTALSGYRRNMKKYGHSEDINSISITSIRQGLADEDPNIIYSIH</sequence>
<evidence type="ECO:0000313" key="1">
    <source>
        <dbReference type="EMBL" id="AAM76121.1"/>
    </source>
</evidence>
<proteinExistence type="evidence at transcript level"/>
<dbReference type="AlphaFoldDB" id="Q8MVM0"/>
<reference evidence="1" key="1">
    <citation type="journal article" date="2002" name="Development">
        <title>A molecular analysis of ascidian metamorphosis reveals activation of an innate immune response.</title>
        <authorList>
            <person name="Davidson B."/>
            <person name="Swalla B.J."/>
        </authorList>
    </citation>
    <scope>NUCLEOTIDE SEQUENCE</scope>
</reference>
<gene>
    <name evidence="1" type="primary">pop</name>
</gene>
<name>Q8MVM0_BOLVI</name>
<protein>
    <submittedName>
        <fullName evidence="1">Popeye protein-like protein</fullName>
    </submittedName>
</protein>
<dbReference type="GO" id="GO:0051146">
    <property type="term" value="P:striated muscle cell differentiation"/>
    <property type="evidence" value="ECO:0007669"/>
    <property type="project" value="TreeGrafter"/>
</dbReference>
<dbReference type="GO" id="GO:0030552">
    <property type="term" value="F:cAMP binding"/>
    <property type="evidence" value="ECO:0007669"/>
    <property type="project" value="TreeGrafter"/>
</dbReference>
<dbReference type="GO" id="GO:0042391">
    <property type="term" value="P:regulation of membrane potential"/>
    <property type="evidence" value="ECO:0007669"/>
    <property type="project" value="TreeGrafter"/>
</dbReference>
<organism evidence="1">
    <name type="scientific">Boltenia villosa</name>
    <name type="common">Spiny-headed tunicate</name>
    <name type="synonym">Cynthia villosa</name>
    <dbReference type="NCBI Taxonomy" id="63515"/>
    <lineage>
        <taxon>Eukaryota</taxon>
        <taxon>Metazoa</taxon>
        <taxon>Chordata</taxon>
        <taxon>Tunicata</taxon>
        <taxon>Ascidiacea</taxon>
        <taxon>Stolidobranchia</taxon>
        <taxon>Pyuridae</taxon>
        <taxon>Boltenia</taxon>
    </lineage>
</organism>
<feature type="non-terminal residue" evidence="1">
    <location>
        <position position="1"/>
    </location>
</feature>
<dbReference type="InterPro" id="IPR006916">
    <property type="entry name" value="POPDC1-3"/>
</dbReference>
<dbReference type="PANTHER" id="PTHR12101:SF17">
    <property type="entry name" value="BLOOD VESSEL EPICARDIAL SUBSTANCE"/>
    <property type="match status" value="1"/>
</dbReference>
<dbReference type="PANTHER" id="PTHR12101">
    <property type="entry name" value="POPEYE DOMAIN CONTAINING PROTEIN"/>
    <property type="match status" value="1"/>
</dbReference>
<dbReference type="GO" id="GO:0042383">
    <property type="term" value="C:sarcolemma"/>
    <property type="evidence" value="ECO:0007669"/>
    <property type="project" value="TreeGrafter"/>
</dbReference>
<accession>Q8MVM0</accession>
<dbReference type="GO" id="GO:0007507">
    <property type="term" value="P:heart development"/>
    <property type="evidence" value="ECO:0007669"/>
    <property type="project" value="TreeGrafter"/>
</dbReference>
<dbReference type="EMBL" id="AF483041">
    <property type="protein sequence ID" value="AAM76121.1"/>
    <property type="molecule type" value="mRNA"/>
</dbReference>